<gene>
    <name evidence="1" type="ORF">Y1Q_0015870</name>
</gene>
<dbReference type="AlphaFoldDB" id="A0A151MHA3"/>
<proteinExistence type="predicted"/>
<organism evidence="1 2">
    <name type="scientific">Alligator mississippiensis</name>
    <name type="common">American alligator</name>
    <dbReference type="NCBI Taxonomy" id="8496"/>
    <lineage>
        <taxon>Eukaryota</taxon>
        <taxon>Metazoa</taxon>
        <taxon>Chordata</taxon>
        <taxon>Craniata</taxon>
        <taxon>Vertebrata</taxon>
        <taxon>Euteleostomi</taxon>
        <taxon>Archelosauria</taxon>
        <taxon>Archosauria</taxon>
        <taxon>Crocodylia</taxon>
        <taxon>Alligatoridae</taxon>
        <taxon>Alligatorinae</taxon>
        <taxon>Alligator</taxon>
    </lineage>
</organism>
<comment type="caution">
    <text evidence="1">The sequence shown here is derived from an EMBL/GenBank/DDBJ whole genome shotgun (WGS) entry which is preliminary data.</text>
</comment>
<name>A0A151MHA3_ALLMI</name>
<protein>
    <submittedName>
        <fullName evidence="1">Uncharacterized protein</fullName>
    </submittedName>
</protein>
<dbReference type="Proteomes" id="UP000050525">
    <property type="component" value="Unassembled WGS sequence"/>
</dbReference>
<evidence type="ECO:0000313" key="2">
    <source>
        <dbReference type="Proteomes" id="UP000050525"/>
    </source>
</evidence>
<accession>A0A151MHA3</accession>
<keyword evidence="2" id="KW-1185">Reference proteome</keyword>
<evidence type="ECO:0000313" key="1">
    <source>
        <dbReference type="EMBL" id="KYO23891.1"/>
    </source>
</evidence>
<dbReference type="EMBL" id="AKHW03006164">
    <property type="protein sequence ID" value="KYO23891.1"/>
    <property type="molecule type" value="Genomic_DNA"/>
</dbReference>
<reference evidence="1 2" key="1">
    <citation type="journal article" date="2012" name="Genome Biol.">
        <title>Sequencing three crocodilian genomes to illuminate the evolution of archosaurs and amniotes.</title>
        <authorList>
            <person name="St John J.A."/>
            <person name="Braun E.L."/>
            <person name="Isberg S.R."/>
            <person name="Miles L.G."/>
            <person name="Chong A.Y."/>
            <person name="Gongora J."/>
            <person name="Dalzell P."/>
            <person name="Moran C."/>
            <person name="Bed'hom B."/>
            <person name="Abzhanov A."/>
            <person name="Burgess S.C."/>
            <person name="Cooksey A.M."/>
            <person name="Castoe T.A."/>
            <person name="Crawford N.G."/>
            <person name="Densmore L.D."/>
            <person name="Drew J.C."/>
            <person name="Edwards S.V."/>
            <person name="Faircloth B.C."/>
            <person name="Fujita M.K."/>
            <person name="Greenwold M.J."/>
            <person name="Hoffmann F.G."/>
            <person name="Howard J.M."/>
            <person name="Iguchi T."/>
            <person name="Janes D.E."/>
            <person name="Khan S.Y."/>
            <person name="Kohno S."/>
            <person name="de Koning A.J."/>
            <person name="Lance S.L."/>
            <person name="McCarthy F.M."/>
            <person name="McCormack J.E."/>
            <person name="Merchant M.E."/>
            <person name="Peterson D.G."/>
            <person name="Pollock D.D."/>
            <person name="Pourmand N."/>
            <person name="Raney B.J."/>
            <person name="Roessler K.A."/>
            <person name="Sanford J.R."/>
            <person name="Sawyer R.H."/>
            <person name="Schmidt C.J."/>
            <person name="Triplett E.W."/>
            <person name="Tuberville T.D."/>
            <person name="Venegas-Anaya M."/>
            <person name="Howard J.T."/>
            <person name="Jarvis E.D."/>
            <person name="Guillette L.J.Jr."/>
            <person name="Glenn T.C."/>
            <person name="Green R.E."/>
            <person name="Ray D.A."/>
        </authorList>
    </citation>
    <scope>NUCLEOTIDE SEQUENCE [LARGE SCALE GENOMIC DNA]</scope>
    <source>
        <strain evidence="1">KSC_2009_1</strain>
    </source>
</reference>
<sequence length="76" mass="8953">MAIILREEKKTKILITKVSQPKQEKEGESTEDKALSLLYASTTLKRFFDYILLLKNKLMVLQAIMLLNFLNFYRKV</sequence>